<evidence type="ECO:0000313" key="1">
    <source>
        <dbReference type="EMBL" id="PXF60237.1"/>
    </source>
</evidence>
<reference evidence="1" key="1">
    <citation type="submission" date="2018-01" db="EMBL/GenBank/DDBJ databases">
        <authorList>
            <person name="Krukenberg V."/>
        </authorList>
    </citation>
    <scope>NUCLEOTIDE SEQUENCE</scope>
    <source>
        <strain evidence="1">E20ANME2</strain>
    </source>
</reference>
<evidence type="ECO:0000313" key="2">
    <source>
        <dbReference type="Proteomes" id="UP000248329"/>
    </source>
</evidence>
<proteinExistence type="predicted"/>
<protein>
    <submittedName>
        <fullName evidence="1">Uncharacterized protein</fullName>
    </submittedName>
</protein>
<accession>A0AC61L1Y2</accession>
<sequence length="175" mass="18199">MLMDEKTIRSAVPIVPAVLLIGCILAAFATNGWDAQATLFAKDPAEAAKSFTEFGSGAPGEGSEFFKFDDVDISGDRVTVKLDVQSPLNLPITVKELSADIPVGDGIGMVSLSEPVTIPAKGSVSLNLEGTTPDAGTIPDPHAQKNPAVRNIEMVLDISGIELSIRQPRGVGGVS</sequence>
<comment type="caution">
    <text evidence="1">The sequence shown here is derived from an EMBL/GenBank/DDBJ whole genome shotgun (WGS) entry which is preliminary data.</text>
</comment>
<gene>
    <name evidence="1" type="ORF">C4B59_09780</name>
</gene>
<organism evidence="1 2">
    <name type="scientific">Candidatus Methanogaster sp</name>
    <dbReference type="NCBI Taxonomy" id="3386292"/>
    <lineage>
        <taxon>Archaea</taxon>
        <taxon>Methanobacteriati</taxon>
        <taxon>Methanobacteriota</taxon>
        <taxon>Stenosarchaea group</taxon>
        <taxon>Methanomicrobia</taxon>
        <taxon>Methanosarcinales</taxon>
        <taxon>ANME-2 cluster</taxon>
        <taxon>Candidatus Methanogasteraceae</taxon>
        <taxon>Candidatus Methanogaster</taxon>
    </lineage>
</organism>
<name>A0AC61L1Y2_9EURY</name>
<dbReference type="Proteomes" id="UP000248329">
    <property type="component" value="Unassembled WGS sequence"/>
</dbReference>
<dbReference type="EMBL" id="PQXF01000018">
    <property type="protein sequence ID" value="PXF60237.1"/>
    <property type="molecule type" value="Genomic_DNA"/>
</dbReference>